<keyword evidence="7 11" id="KW-0378">Hydrolase</keyword>
<gene>
    <name evidence="15" type="primary">K02A11.3</name>
    <name evidence="15" type="ORF">Tcan_13576</name>
</gene>
<comment type="similarity">
    <text evidence="2 11">Belongs to the ENDOU family.</text>
</comment>
<evidence type="ECO:0000256" key="9">
    <source>
        <dbReference type="ARBA" id="ARBA00023211"/>
    </source>
</evidence>
<evidence type="ECO:0000256" key="2">
    <source>
        <dbReference type="ARBA" id="ARBA00010168"/>
    </source>
</evidence>
<comment type="caution">
    <text evidence="15">The sequence shown here is derived from an EMBL/GenBank/DDBJ whole genome shotgun (WGS) entry which is preliminary data.</text>
</comment>
<name>A0A0B2W464_TOXCA</name>
<keyword evidence="13" id="KW-1133">Transmembrane helix</keyword>
<dbReference type="InterPro" id="IPR018998">
    <property type="entry name" value="EndoU_C"/>
</dbReference>
<evidence type="ECO:0000256" key="12">
    <source>
        <dbReference type="SAM" id="MobiDB-lite"/>
    </source>
</evidence>
<evidence type="ECO:0000259" key="14">
    <source>
        <dbReference type="PROSITE" id="PS51959"/>
    </source>
</evidence>
<evidence type="ECO:0000256" key="8">
    <source>
        <dbReference type="ARBA" id="ARBA00022884"/>
    </source>
</evidence>
<keyword evidence="6 11" id="KW-0255">Endonuclease</keyword>
<keyword evidence="11" id="KW-0732">Signal</keyword>
<evidence type="ECO:0000313" key="15">
    <source>
        <dbReference type="EMBL" id="KHN88367.1"/>
    </source>
</evidence>
<comment type="subunit">
    <text evidence="3 11">Monomer.</text>
</comment>
<keyword evidence="13" id="KW-0812">Transmembrane</keyword>
<dbReference type="PROSITE" id="PS51959">
    <property type="entry name" value="ENDOU"/>
    <property type="match status" value="1"/>
</dbReference>
<keyword evidence="9 11" id="KW-0464">Manganese</keyword>
<keyword evidence="5 11" id="KW-0479">Metal-binding</keyword>
<dbReference type="PANTHER" id="PTHR12439:SF11">
    <property type="entry name" value="URIDYLATE-SPECIFIC ENDORIBONUCLEASE"/>
    <property type="match status" value="1"/>
</dbReference>
<feature type="signal peptide" evidence="11">
    <location>
        <begin position="1"/>
        <end position="19"/>
    </location>
</feature>
<feature type="transmembrane region" description="Helical" evidence="13">
    <location>
        <begin position="2015"/>
        <end position="2040"/>
    </location>
</feature>
<dbReference type="GO" id="GO:0016787">
    <property type="term" value="F:hydrolase activity"/>
    <property type="evidence" value="ECO:0007669"/>
    <property type="project" value="UniProtKB-KW"/>
</dbReference>
<feature type="compositionally biased region" description="Low complexity" evidence="12">
    <location>
        <begin position="868"/>
        <end position="883"/>
    </location>
</feature>
<feature type="chain" id="PRO_5026376915" evidence="11">
    <location>
        <begin position="20"/>
        <end position="2213"/>
    </location>
</feature>
<feature type="transmembrane region" description="Helical" evidence="13">
    <location>
        <begin position="2132"/>
        <end position="2157"/>
    </location>
</feature>
<dbReference type="InterPro" id="IPR039787">
    <property type="entry name" value="ENDOU"/>
</dbReference>
<evidence type="ECO:0000256" key="7">
    <source>
        <dbReference type="ARBA" id="ARBA00022801"/>
    </source>
</evidence>
<reference evidence="15 16" key="1">
    <citation type="submission" date="2014-11" db="EMBL/GenBank/DDBJ databases">
        <title>Genetic blueprint of the zoonotic pathogen Toxocara canis.</title>
        <authorList>
            <person name="Zhu X.-Q."/>
            <person name="Korhonen P.K."/>
            <person name="Cai H."/>
            <person name="Young N.D."/>
            <person name="Nejsum P."/>
            <person name="von Samson-Himmelstjerna G."/>
            <person name="Boag P.R."/>
            <person name="Tan P."/>
            <person name="Li Q."/>
            <person name="Min J."/>
            <person name="Yang Y."/>
            <person name="Wang X."/>
            <person name="Fang X."/>
            <person name="Hall R.S."/>
            <person name="Hofmann A."/>
            <person name="Sternberg P.W."/>
            <person name="Jex A.R."/>
            <person name="Gasser R.B."/>
        </authorList>
    </citation>
    <scope>NUCLEOTIDE SEQUENCE [LARGE SCALE GENOMIC DNA]</scope>
    <source>
        <strain evidence="15">PN_DK_2014</strain>
    </source>
</reference>
<dbReference type="Proteomes" id="UP000031036">
    <property type="component" value="Unassembled WGS sequence"/>
</dbReference>
<dbReference type="GO" id="GO:0004521">
    <property type="term" value="F:RNA endonuclease activity"/>
    <property type="evidence" value="ECO:0007669"/>
    <property type="project" value="UniProtKB-UniRule"/>
</dbReference>
<accession>A0A0B2W464</accession>
<evidence type="ECO:0000256" key="10">
    <source>
        <dbReference type="ARBA" id="ARBA00023239"/>
    </source>
</evidence>
<dbReference type="OrthoDB" id="5797397at2759"/>
<evidence type="ECO:0000256" key="3">
    <source>
        <dbReference type="ARBA" id="ARBA00011245"/>
    </source>
</evidence>
<evidence type="ECO:0000256" key="13">
    <source>
        <dbReference type="SAM" id="Phobius"/>
    </source>
</evidence>
<dbReference type="GO" id="GO:0046872">
    <property type="term" value="F:metal ion binding"/>
    <property type="evidence" value="ECO:0007669"/>
    <property type="project" value="UniProtKB-UniRule"/>
</dbReference>
<keyword evidence="10" id="KW-0456">Lyase</keyword>
<dbReference type="GO" id="GO:0003723">
    <property type="term" value="F:RNA binding"/>
    <property type="evidence" value="ECO:0007669"/>
    <property type="project" value="UniProtKB-UniRule"/>
</dbReference>
<feature type="region of interest" description="Disordered" evidence="12">
    <location>
        <begin position="2189"/>
        <end position="2213"/>
    </location>
</feature>
<evidence type="ECO:0000256" key="11">
    <source>
        <dbReference type="RuleBase" id="RU367085"/>
    </source>
</evidence>
<dbReference type="Pfam" id="PF02010">
    <property type="entry name" value="REJ"/>
    <property type="match status" value="1"/>
</dbReference>
<dbReference type="Pfam" id="PF09412">
    <property type="entry name" value="XendoU"/>
    <property type="match status" value="2"/>
</dbReference>
<evidence type="ECO:0000256" key="6">
    <source>
        <dbReference type="ARBA" id="ARBA00022759"/>
    </source>
</evidence>
<protein>
    <submittedName>
        <fullName evidence="15">Poly(U)-specific endoribonuclease-like protein</fullName>
    </submittedName>
</protein>
<sequence length="2213" mass="245469">MASQAVSILLIFFVRFASPLFTQPPPIERIPEFAITDAELVRLVNTLRDEDVNKAKPGQVVVDYQEFAITDAELVRLVNTLRDEDVNKAKPGQVVVDYQGHTTTRDSTDNAKSRLFKSVDSSLLRKETFERFIQLSDNYNRHTGIVEIETASEKREISQFLDAVLASKVWQTLYSFLHRKELNFLICLATKHSYHRRVRRITLPLKIFNRIIFEVIHLPEMRQSSASGLTNFGLCNIRVHEALLTRLDLNTSSWASWMNELKRSGSFVIGSSPEFDMALYTVCFLSRRGRKTCDVEIDGCPLLLTSYEIVQQRKQSMLRSVLIVFLLICRAAFTHTAIDESSEIVSLWCCIQRAQPCRNASFEAPVVCLERMNVSSAFYPFAKFDGSSSSASNYVWLNNGFSNEVAVGQFAARNFLGDHSQESDYGILVLNGGTGELVQWELVDVEGGVTMLADANASMTALSTIIPITNSLHLYLFDACEYSGLSSSFFLARANVKLRFQMRSTNAAELYAFDCEKASLYFAIIKFGSANSTLNAGNVKKIDATNCKECMSWKMSPYLFRICPDYFPHDFMPFIAMTSGGEGNRELYSKLNDSCLDVRNKYVCENQCKNCSLGSECSNEQVHCEECAYESSSQKGVSTTPDDKMKLCIDNSEQDENERECFSSEESLFHIESIQPSILDFGIAGQLLTVTMSDTNNETIHDIRCYLKSFHNVSLSTVSITANIALLKVDEELLGESDFILHCALNNMEVKSKKPISVASYSLLVQHQTPIATSFETNATEKIMTIVFWQSIVVDTGTPFCYFGNDTQTTYAAFKKTPTTYECNISPLKTPGRYLLRLVRFPAILQATNKYQIPMTVIIGDPGEDEPTASATTATTTTTTTTTQMKSPSIMETTPALPANNDLLRSAVFGDSLSYVDIILMDGVRINDAKNCLDLFPQKSMFGAGSKCCTHGDTITITLGKEASILPGQRIEVNSDFLTTQKSEALQNCYDSCPLQPHKELVQFSIARPSNPVSPSVIIDSSGTAIACDHSVNITVISVSGVGNRNVSYRWITFDKVDSELSEFLRNAVTRTITVPRDLITKNFTIYCEVCNFAAVCAKSNPLPVTRTARTAQLSVVVSGIPATPVPSVTLKLRAVPRFTHCNTIQHMPFDELDYAWYINGKMICEGSVCYIAPFTLRSNEEVSLRVLATYDSTDGNSSIMAATYTHNFSVGMEPLIVEVDGFDRSISNDQPIVIDASASHDPNSKSGIVQHNWTCINVKVFVAFIKGLYLRFPNWTGLAPGAIYCLCFEANNSAGQSFSEIAFRTNEPPTIGVLNLSPSSDIVALETPVTLSLGDGWTDLPEDLPFSYRFGVRHLGIGNTSIDRWEGVSTQNSLTKYFASAWPEPHVICDVRTGYQGLVQVCDRHGACSRTHTASFFVQHPINASAASNKLLSLAEHDILSGDVFGALSKLNAIRLEHCDSNIGESYANRVVTAILRVFKEYSDVNDFWEQISWALLMSDRLSESVTQQLYEVLEQARLKFGFSAVRSRRKRQLAISTSELKLISEDQASLLMYPFDTLLAANKSIVAMYLQNVIDVMSSFCRQVGTSRIMKAAGAGLTFVQAQGVTPGNANFLNSTFLFAGETRKMVSMTAEFKHAFSNYQCGTEQQRSVCMQICLGTAQITSEAFSRNAYLRSFIFSSTYNMIDFNRSASNFYQVSFLDPISGQFVTLNDGAAFRISIPLKSFRPSHYYACFVYMRGVWSNSQCKTSNARRTSNTTYAVECECTSTGIISIFIVNPPIPPSYPLYNDILLTFLLTSSPMCNTADRAMFVSQISAASGVSAKRFVNVMCINDGNPIVSATLRAPFRPDQCENSYAVQAIKRAVDGSEGGLPVFTSSYAISVNASVVHRVMNGDGNARRMSLLIDRSFKDVIGNDSAASATRWLQSIAATTRVSIYRFKNPHIFVGIIFNFTITVPFEQELNPISAEEIALIIIEDTQYGELVLEGRQGEPLPVEVATLADVTELIPTSESNTLVLVLAIVVSTFFIGSSTVVAFLVILKIRTDRLLSMRERLVEQARYILQSIIFNFTITVPFEQELNPISAEEIALIIIEDTQYGELVLEGRQGEPLPVEVATLADVTELIPTSESNTLVLVLAIVVSTFFIGSSTVVAFLVILKIRTDRLLSMRERLVEQARTIMVMPRETPRNHVRFQNPLEGPSTSGPGAQMVSYHI</sequence>
<feature type="domain" description="EndoU" evidence="14">
    <location>
        <begin position="70"/>
        <end position="327"/>
    </location>
</feature>
<evidence type="ECO:0000256" key="1">
    <source>
        <dbReference type="ARBA" id="ARBA00001936"/>
    </source>
</evidence>
<dbReference type="InterPro" id="IPR037227">
    <property type="entry name" value="EndoU-like"/>
</dbReference>
<evidence type="ECO:0000256" key="5">
    <source>
        <dbReference type="ARBA" id="ARBA00022723"/>
    </source>
</evidence>
<feature type="region of interest" description="Disordered" evidence="12">
    <location>
        <begin position="862"/>
        <end position="889"/>
    </location>
</feature>
<evidence type="ECO:0000313" key="16">
    <source>
        <dbReference type="Proteomes" id="UP000031036"/>
    </source>
</evidence>
<keyword evidence="4 11" id="KW-0540">Nuclease</keyword>
<keyword evidence="13" id="KW-0472">Membrane</keyword>
<proteinExistence type="inferred from homology"/>
<evidence type="ECO:0000256" key="4">
    <source>
        <dbReference type="ARBA" id="ARBA00022722"/>
    </source>
</evidence>
<comment type="cofactor">
    <cofactor evidence="1 11">
        <name>Mn(2+)</name>
        <dbReference type="ChEBI" id="CHEBI:29035"/>
    </cofactor>
</comment>
<organism evidence="15 16">
    <name type="scientific">Toxocara canis</name>
    <name type="common">Canine roundworm</name>
    <dbReference type="NCBI Taxonomy" id="6265"/>
    <lineage>
        <taxon>Eukaryota</taxon>
        <taxon>Metazoa</taxon>
        <taxon>Ecdysozoa</taxon>
        <taxon>Nematoda</taxon>
        <taxon>Chromadorea</taxon>
        <taxon>Rhabditida</taxon>
        <taxon>Spirurina</taxon>
        <taxon>Ascaridomorpha</taxon>
        <taxon>Ascaridoidea</taxon>
        <taxon>Toxocaridae</taxon>
        <taxon>Toxocara</taxon>
    </lineage>
</organism>
<dbReference type="SUPFAM" id="SSF142877">
    <property type="entry name" value="EndoU-like"/>
    <property type="match status" value="1"/>
</dbReference>
<dbReference type="EMBL" id="JPKZ01000252">
    <property type="protein sequence ID" value="KHN88367.1"/>
    <property type="molecule type" value="Genomic_DNA"/>
</dbReference>
<dbReference type="CDD" id="cd21159">
    <property type="entry name" value="XendoU"/>
    <property type="match status" value="1"/>
</dbReference>
<dbReference type="InterPro" id="IPR002859">
    <property type="entry name" value="PKD/REJ-like"/>
</dbReference>
<keyword evidence="8 11" id="KW-0694">RNA-binding</keyword>
<dbReference type="PANTHER" id="PTHR12439">
    <property type="entry name" value="PLACENTAL PROTEIN 11-RELATED"/>
    <property type="match status" value="1"/>
</dbReference>
<keyword evidence="16" id="KW-1185">Reference proteome</keyword>
<dbReference type="GO" id="GO:0016829">
    <property type="term" value="F:lyase activity"/>
    <property type="evidence" value="ECO:0007669"/>
    <property type="project" value="UniProtKB-KW"/>
</dbReference>
<feature type="transmembrane region" description="Helical" evidence="13">
    <location>
        <begin position="2060"/>
        <end position="2075"/>
    </location>
</feature>